<sequence length="231" mass="24119">MSWRLIFAILVIALGASAWGGIRLGEWLVAHGPVKPEVKTTPPELADVPVLGADGKPFTAVAPQPLVDGRLGIPEPPEPVQWEVQSAGLAQLQAETPISLATTTISMEEAIEIANANPYGLRGLADVGDLLGEMQGQAAPGGDVIPGTGVHTSAQMVQPVDITVPPPPPPPAAGGGPATGGNWQAALAKELQACSRLGFFERPSCSWAARNKYCEPNNAWGRTRDCPARNF</sequence>
<proteinExistence type="predicted"/>
<reference evidence="1 2" key="1">
    <citation type="submission" date="2023-08" db="EMBL/GenBank/DDBJ databases">
        <title>Alcaligenaceae gen. nov., a novel taxon isolated from the sludge of Yixing Pesticide Factory.</title>
        <authorList>
            <person name="Ruan L."/>
        </authorList>
    </citation>
    <scope>NUCLEOTIDE SEQUENCE [LARGE SCALE GENOMIC DNA]</scope>
    <source>
        <strain evidence="1 2">LG-2</strain>
    </source>
</reference>
<dbReference type="RefSeq" id="WP_165276847.1">
    <property type="nucleotide sequence ID" value="NZ_JAUZQE010000017.1"/>
</dbReference>
<dbReference type="Proteomes" id="UP001232156">
    <property type="component" value="Unassembled WGS sequence"/>
</dbReference>
<keyword evidence="2" id="KW-1185">Reference proteome</keyword>
<protein>
    <submittedName>
        <fullName evidence="1">Uncharacterized protein</fullName>
    </submittedName>
</protein>
<name>A0ABU1D6I9_9BURK</name>
<evidence type="ECO:0000313" key="2">
    <source>
        <dbReference type="Proteomes" id="UP001232156"/>
    </source>
</evidence>
<dbReference type="EMBL" id="JAUZQE010000017">
    <property type="protein sequence ID" value="MDR4126062.1"/>
    <property type="molecule type" value="Genomic_DNA"/>
</dbReference>
<accession>A0ABU1D6I9</accession>
<evidence type="ECO:0000313" key="1">
    <source>
        <dbReference type="EMBL" id="MDR4126062.1"/>
    </source>
</evidence>
<gene>
    <name evidence="1" type="ORF">Q8947_08720</name>
</gene>
<organism evidence="1 2">
    <name type="scientific">Yanghanlia caeni</name>
    <dbReference type="NCBI Taxonomy" id="3064283"/>
    <lineage>
        <taxon>Bacteria</taxon>
        <taxon>Pseudomonadati</taxon>
        <taxon>Pseudomonadota</taxon>
        <taxon>Betaproteobacteria</taxon>
        <taxon>Burkholderiales</taxon>
        <taxon>Alcaligenaceae</taxon>
        <taxon>Yanghanlia</taxon>
    </lineage>
</organism>
<comment type="caution">
    <text evidence="1">The sequence shown here is derived from an EMBL/GenBank/DDBJ whole genome shotgun (WGS) entry which is preliminary data.</text>
</comment>